<evidence type="ECO:0000256" key="1">
    <source>
        <dbReference type="ARBA" id="ARBA00022741"/>
    </source>
</evidence>
<keyword evidence="1" id="KW-0547">Nucleotide-binding</keyword>
<reference evidence="4" key="2">
    <citation type="submission" date="2021-08" db="EMBL/GenBank/DDBJ databases">
        <authorList>
            <person name="Tani A."/>
            <person name="Ola A."/>
            <person name="Ogura Y."/>
            <person name="Katsura K."/>
            <person name="Hayashi T."/>
        </authorList>
    </citation>
    <scope>NUCLEOTIDE SEQUENCE</scope>
    <source>
        <strain evidence="4">DSM 19015</strain>
    </source>
</reference>
<dbReference type="Pfam" id="PF13614">
    <property type="entry name" value="AAA_31"/>
    <property type="match status" value="1"/>
</dbReference>
<evidence type="ECO:0000313" key="4">
    <source>
        <dbReference type="EMBL" id="GJD93681.1"/>
    </source>
</evidence>
<accession>A0ABQ4RSB7</accession>
<evidence type="ECO:0000256" key="2">
    <source>
        <dbReference type="ARBA" id="ARBA00022840"/>
    </source>
</evidence>
<organism evidence="4 5">
    <name type="scientific">Methylobacterium iners</name>
    <dbReference type="NCBI Taxonomy" id="418707"/>
    <lineage>
        <taxon>Bacteria</taxon>
        <taxon>Pseudomonadati</taxon>
        <taxon>Pseudomonadota</taxon>
        <taxon>Alphaproteobacteria</taxon>
        <taxon>Hyphomicrobiales</taxon>
        <taxon>Methylobacteriaceae</taxon>
        <taxon>Methylobacterium</taxon>
    </lineage>
</organism>
<dbReference type="InterPro" id="IPR011006">
    <property type="entry name" value="CheY-like_superfamily"/>
</dbReference>
<protein>
    <submittedName>
        <fullName evidence="4">Iron-sulfur cluster carrier protein</fullName>
    </submittedName>
</protein>
<comment type="caution">
    <text evidence="4">The sequence shown here is derived from an EMBL/GenBank/DDBJ whole genome shotgun (WGS) entry which is preliminary data.</text>
</comment>
<dbReference type="RefSeq" id="WP_238242880.1">
    <property type="nucleotide sequence ID" value="NZ_BPQP01000013.1"/>
</dbReference>
<feature type="domain" description="AAA" evidence="3">
    <location>
        <begin position="149"/>
        <end position="310"/>
    </location>
</feature>
<evidence type="ECO:0000259" key="3">
    <source>
        <dbReference type="Pfam" id="PF13614"/>
    </source>
</evidence>
<reference evidence="4" key="1">
    <citation type="journal article" date="2021" name="Front. Microbiol.">
        <title>Comprehensive Comparative Genomics and Phenotyping of Methylobacterium Species.</title>
        <authorList>
            <person name="Alessa O."/>
            <person name="Ogura Y."/>
            <person name="Fujitani Y."/>
            <person name="Takami H."/>
            <person name="Hayashi T."/>
            <person name="Sahin N."/>
            <person name="Tani A."/>
        </authorList>
    </citation>
    <scope>NUCLEOTIDE SEQUENCE</scope>
    <source>
        <strain evidence="4">DSM 19015</strain>
    </source>
</reference>
<proteinExistence type="predicted"/>
<keyword evidence="2" id="KW-0067">ATP-binding</keyword>
<dbReference type="InterPro" id="IPR050625">
    <property type="entry name" value="ParA/MinD_ATPase"/>
</dbReference>
<dbReference type="InterPro" id="IPR027417">
    <property type="entry name" value="P-loop_NTPase"/>
</dbReference>
<dbReference type="PANTHER" id="PTHR43384:SF6">
    <property type="entry name" value="SEPTUM SITE-DETERMINING PROTEIN MIND HOMOLOG, CHLOROPLASTIC"/>
    <property type="match status" value="1"/>
</dbReference>
<dbReference type="Proteomes" id="UP001055125">
    <property type="component" value="Unassembled WGS sequence"/>
</dbReference>
<dbReference type="Gene3D" id="3.40.50.300">
    <property type="entry name" value="P-loop containing nucleotide triphosphate hydrolases"/>
    <property type="match status" value="1"/>
</dbReference>
<dbReference type="PANTHER" id="PTHR43384">
    <property type="entry name" value="SEPTUM SITE-DETERMINING PROTEIN MIND HOMOLOG, CHLOROPLASTIC-RELATED"/>
    <property type="match status" value="1"/>
</dbReference>
<dbReference type="Gene3D" id="3.40.50.2300">
    <property type="match status" value="1"/>
</dbReference>
<dbReference type="SUPFAM" id="SSF52540">
    <property type="entry name" value="P-loop containing nucleoside triphosphate hydrolases"/>
    <property type="match status" value="1"/>
</dbReference>
<dbReference type="SUPFAM" id="SSF52172">
    <property type="entry name" value="CheY-like"/>
    <property type="match status" value="1"/>
</dbReference>
<sequence length="414" mass="44164">MPDLNETPERLIAPVPRITIQAFCETPDAAATIEAAGEDRRMQKAHIKVQMGGGIAAVEAYRHAPTPNVIIIETQGAKSRPLECLDSLAEVCDEGTKVIVIGHVNDVMLYRQFIQRGVSEYLMAPLDPIVLIQAVSDLFTAPGAKPVGRTVAVVGSKGGVGASTIAHNLAWTVARGQGTATVIADLDIAFGTAGLNFNQDPPQGIAEAVFAPERLDTNLLDRLLSKCSDNLSLLAAPATLDRTTDLSEPAFDHLIDLLRAAVPCIVLDVPHTWSAWSKRMLISADEILIVAAPELSSLRNTKNLLTTLQQHRPNDGRPRIVLNGTGMAKRPEISATEFSKALDAPLIATIPFDPALFGTAANNGQMIAEIQAGSKAAEVFADLAAKITGRPEAKRTRGNLLEPLLAKLARRKAS</sequence>
<dbReference type="InterPro" id="IPR025669">
    <property type="entry name" value="AAA_dom"/>
</dbReference>
<name>A0ABQ4RSB7_9HYPH</name>
<dbReference type="EMBL" id="BPQP01000013">
    <property type="protein sequence ID" value="GJD93681.1"/>
    <property type="molecule type" value="Genomic_DNA"/>
</dbReference>
<evidence type="ECO:0000313" key="5">
    <source>
        <dbReference type="Proteomes" id="UP001055125"/>
    </source>
</evidence>
<keyword evidence="5" id="KW-1185">Reference proteome</keyword>
<gene>
    <name evidence="4" type="ORF">OCOJLMKI_0877</name>
</gene>